<dbReference type="PANTHER" id="PTHR33823">
    <property type="entry name" value="RNA POLYMERASE-BINDING TRANSCRIPTION FACTOR DKSA-RELATED"/>
    <property type="match status" value="1"/>
</dbReference>
<evidence type="ECO:0000259" key="7">
    <source>
        <dbReference type="Pfam" id="PF21173"/>
    </source>
</evidence>
<evidence type="ECO:0000256" key="1">
    <source>
        <dbReference type="ARBA" id="ARBA00022723"/>
    </source>
</evidence>
<dbReference type="InterPro" id="IPR048487">
    <property type="entry name" value="DksA-like_N"/>
</dbReference>
<accession>A0ABU9Y5R7</accession>
<evidence type="ECO:0000256" key="4">
    <source>
        <dbReference type="PROSITE-ProRule" id="PRU00510"/>
    </source>
</evidence>
<comment type="caution">
    <text evidence="8">The sequence shown here is derived from an EMBL/GenBank/DDBJ whole genome shotgun (WGS) entry which is preliminary data.</text>
</comment>
<name>A0ABU9Y5R7_9SPHN</name>
<evidence type="ECO:0000313" key="9">
    <source>
        <dbReference type="Proteomes" id="UP001419910"/>
    </source>
</evidence>
<dbReference type="InterPro" id="IPR000962">
    <property type="entry name" value="Znf_DskA_TraR"/>
</dbReference>
<sequence>MTTSIDTHAVRAALLSRLDALGARLDQVEQDFAQPHDPDSGEQAIERESEEAEEAIGDAAVAEIAATRAAIARLDAGSYGLCVSCGDPIAPARLAALPAASQCIACARAAGS</sequence>
<feature type="compositionally biased region" description="Basic and acidic residues" evidence="5">
    <location>
        <begin position="34"/>
        <end position="47"/>
    </location>
</feature>
<evidence type="ECO:0000256" key="3">
    <source>
        <dbReference type="ARBA" id="ARBA00022833"/>
    </source>
</evidence>
<keyword evidence="9" id="KW-1185">Reference proteome</keyword>
<dbReference type="EMBL" id="JBDIME010000014">
    <property type="protein sequence ID" value="MEN2791133.1"/>
    <property type="molecule type" value="Genomic_DNA"/>
</dbReference>
<keyword evidence="1" id="KW-0479">Metal-binding</keyword>
<feature type="region of interest" description="Disordered" evidence="5">
    <location>
        <begin position="30"/>
        <end position="53"/>
    </location>
</feature>
<keyword evidence="3" id="KW-0862">Zinc</keyword>
<dbReference type="Proteomes" id="UP001419910">
    <property type="component" value="Unassembled WGS sequence"/>
</dbReference>
<organism evidence="8 9">
    <name type="scientific">Sphingomonas oligophenolica</name>
    <dbReference type="NCBI Taxonomy" id="301154"/>
    <lineage>
        <taxon>Bacteria</taxon>
        <taxon>Pseudomonadati</taxon>
        <taxon>Pseudomonadota</taxon>
        <taxon>Alphaproteobacteria</taxon>
        <taxon>Sphingomonadales</taxon>
        <taxon>Sphingomonadaceae</taxon>
        <taxon>Sphingomonas</taxon>
    </lineage>
</organism>
<dbReference type="Pfam" id="PF21173">
    <property type="entry name" value="DksA-like_N"/>
    <property type="match status" value="1"/>
</dbReference>
<protein>
    <submittedName>
        <fullName evidence="8">TraR/DksA C4-type zinc finger protein</fullName>
    </submittedName>
</protein>
<proteinExistence type="predicted"/>
<evidence type="ECO:0000256" key="2">
    <source>
        <dbReference type="ARBA" id="ARBA00022771"/>
    </source>
</evidence>
<dbReference type="PROSITE" id="PS51128">
    <property type="entry name" value="ZF_DKSA_2"/>
    <property type="match status" value="1"/>
</dbReference>
<dbReference type="PANTHER" id="PTHR33823:SF4">
    <property type="entry name" value="GENERAL STRESS PROTEIN 16O"/>
    <property type="match status" value="1"/>
</dbReference>
<keyword evidence="2" id="KW-0863">Zinc-finger</keyword>
<dbReference type="Gene3D" id="1.20.120.910">
    <property type="entry name" value="DksA, coiled-coil domain"/>
    <property type="match status" value="1"/>
</dbReference>
<gene>
    <name evidence="8" type="ORF">ABC974_15975</name>
</gene>
<evidence type="ECO:0000259" key="6">
    <source>
        <dbReference type="Pfam" id="PF01258"/>
    </source>
</evidence>
<feature type="domain" description="Zinc finger DksA/TraR C4-type" evidence="6">
    <location>
        <begin position="77"/>
        <end position="109"/>
    </location>
</feature>
<evidence type="ECO:0000313" key="8">
    <source>
        <dbReference type="EMBL" id="MEN2791133.1"/>
    </source>
</evidence>
<dbReference type="RefSeq" id="WP_343888926.1">
    <property type="nucleotide sequence ID" value="NZ_BAAAEH010000014.1"/>
</dbReference>
<dbReference type="SUPFAM" id="SSF57716">
    <property type="entry name" value="Glucocorticoid receptor-like (DNA-binding domain)"/>
    <property type="match status" value="1"/>
</dbReference>
<feature type="zinc finger region" description="dksA C4-type" evidence="4">
    <location>
        <begin position="82"/>
        <end position="106"/>
    </location>
</feature>
<feature type="domain" description="DnaK suppressor protein-like N-terminal" evidence="7">
    <location>
        <begin position="12"/>
        <end position="74"/>
    </location>
</feature>
<evidence type="ECO:0000256" key="5">
    <source>
        <dbReference type="SAM" id="MobiDB-lite"/>
    </source>
</evidence>
<reference evidence="8 9" key="1">
    <citation type="submission" date="2024-05" db="EMBL/GenBank/DDBJ databases">
        <authorList>
            <person name="Liu Q."/>
            <person name="Xin Y.-H."/>
        </authorList>
    </citation>
    <scope>NUCLEOTIDE SEQUENCE [LARGE SCALE GENOMIC DNA]</scope>
    <source>
        <strain evidence="8 9">CGMCC 1.10181</strain>
    </source>
</reference>
<dbReference type="Pfam" id="PF01258">
    <property type="entry name" value="zf-dskA_traR"/>
    <property type="match status" value="1"/>
</dbReference>